<accession>A0A383DQG2</accession>
<gene>
    <name evidence="1" type="ORF">METZ01_LOCUS498952</name>
</gene>
<sequence>ILARIRVHQRLQDYSGIQESWEKMKDDLLRSLVLREIYRHAGKDFQYEFLISFEFDEQFWRDWKSEGQLIRAHALRMLDRRDEAYKLYQISHALADRFPVVRERALYHRVLIELEVQDFERAEQHLEQLLASYPESSYRAEYHFWYALVLHEKKQDPIRSLMALRQIDESLERGDDSIFLQGRIHLEQLNWSQASRVFGRLKSNLPESPYLEQSLLFLAEALFQQV</sequence>
<organism evidence="1">
    <name type="scientific">marine metagenome</name>
    <dbReference type="NCBI Taxonomy" id="408172"/>
    <lineage>
        <taxon>unclassified sequences</taxon>
        <taxon>metagenomes</taxon>
        <taxon>ecological metagenomes</taxon>
    </lineage>
</organism>
<dbReference type="Pfam" id="PF13174">
    <property type="entry name" value="TPR_6"/>
    <property type="match status" value="1"/>
</dbReference>
<evidence type="ECO:0008006" key="2">
    <source>
        <dbReference type="Google" id="ProtNLM"/>
    </source>
</evidence>
<proteinExistence type="predicted"/>
<feature type="non-terminal residue" evidence="1">
    <location>
        <position position="1"/>
    </location>
</feature>
<dbReference type="SUPFAM" id="SSF48452">
    <property type="entry name" value="TPR-like"/>
    <property type="match status" value="1"/>
</dbReference>
<dbReference type="InterPro" id="IPR011990">
    <property type="entry name" value="TPR-like_helical_dom_sf"/>
</dbReference>
<dbReference type="InterPro" id="IPR019734">
    <property type="entry name" value="TPR_rpt"/>
</dbReference>
<dbReference type="EMBL" id="UINC01218881">
    <property type="protein sequence ID" value="SVE46098.1"/>
    <property type="molecule type" value="Genomic_DNA"/>
</dbReference>
<dbReference type="AlphaFoldDB" id="A0A383DQG2"/>
<reference evidence="1" key="1">
    <citation type="submission" date="2018-05" db="EMBL/GenBank/DDBJ databases">
        <authorList>
            <person name="Lanie J.A."/>
            <person name="Ng W.-L."/>
            <person name="Kazmierczak K.M."/>
            <person name="Andrzejewski T.M."/>
            <person name="Davidsen T.M."/>
            <person name="Wayne K.J."/>
            <person name="Tettelin H."/>
            <person name="Glass J.I."/>
            <person name="Rusch D."/>
            <person name="Podicherti R."/>
            <person name="Tsui H.-C.T."/>
            <person name="Winkler M.E."/>
        </authorList>
    </citation>
    <scope>NUCLEOTIDE SEQUENCE</scope>
</reference>
<name>A0A383DQG2_9ZZZZ</name>
<evidence type="ECO:0000313" key="1">
    <source>
        <dbReference type="EMBL" id="SVE46098.1"/>
    </source>
</evidence>
<protein>
    <recommendedName>
        <fullName evidence="2">Tetratricopeptide repeat protein</fullName>
    </recommendedName>
</protein>
<dbReference type="Gene3D" id="1.25.40.10">
    <property type="entry name" value="Tetratricopeptide repeat domain"/>
    <property type="match status" value="2"/>
</dbReference>